<dbReference type="CDD" id="cd02509">
    <property type="entry name" value="GDP-M1P_Guanylyltransferase"/>
    <property type="match status" value="1"/>
</dbReference>
<gene>
    <name evidence="3" type="ORF">A2722_04230</name>
</gene>
<sequence>MKIVVLAGGIGQRLWPLSRVASPKQIKPFFGAHTLLQKTILRLDKKFSRRDIFIVTVRGYLAAVRVQLPRFPKKNIIVEPQRRNTAAAIGLAAYHIAQRHPHETIISMASDHFIGDEQEFLRHLKDMDRVIKKNPQAVCLMGIRPTYPEVGYGYIEVGPRVRLIPHARTYAIRRFIEKPPLTQAKRMILSRRYFWNPSYFAWRADRIQELFQKYIPDTHKLLLQSVRGNLRAFSRISAPAIEYAILEKLHNDFFVLPASFDWADVGHWASVREIQAGNSHQNVTLGLHHAMDTSGSLIYNYTEGIVTTIGVHDLLIIQTEDGTLVCHKDRAQDVRLLVRRLHEDKRLRKFV</sequence>
<dbReference type="EMBL" id="MFEO01000027">
    <property type="protein sequence ID" value="OGE88927.1"/>
    <property type="molecule type" value="Genomic_DNA"/>
</dbReference>
<evidence type="ECO:0000313" key="4">
    <source>
        <dbReference type="Proteomes" id="UP000178377"/>
    </source>
</evidence>
<accession>A0A1F5PG44</accession>
<dbReference type="InterPro" id="IPR005835">
    <property type="entry name" value="NTP_transferase_dom"/>
</dbReference>
<dbReference type="Gene3D" id="3.90.550.10">
    <property type="entry name" value="Spore Coat Polysaccharide Biosynthesis Protein SpsA, Chain A"/>
    <property type="match status" value="1"/>
</dbReference>
<dbReference type="SUPFAM" id="SSF53448">
    <property type="entry name" value="Nucleotide-diphospho-sugar transferases"/>
    <property type="match status" value="1"/>
</dbReference>
<feature type="domain" description="Nucleotidyl transferase" evidence="1">
    <location>
        <begin position="3"/>
        <end position="276"/>
    </location>
</feature>
<protein>
    <recommendedName>
        <fullName evidence="5">Nucleotidyl transferase domain-containing protein</fullName>
    </recommendedName>
</protein>
<evidence type="ECO:0000313" key="3">
    <source>
        <dbReference type="EMBL" id="OGE88927.1"/>
    </source>
</evidence>
<dbReference type="InterPro" id="IPR049577">
    <property type="entry name" value="GMPP_N"/>
</dbReference>
<dbReference type="Pfam" id="PF00483">
    <property type="entry name" value="NTP_transferase"/>
    <property type="match status" value="1"/>
</dbReference>
<dbReference type="InterPro" id="IPR029044">
    <property type="entry name" value="Nucleotide-diphossugar_trans"/>
</dbReference>
<feature type="domain" description="MannoseP isomerase/GMP-like beta-helix" evidence="2">
    <location>
        <begin position="290"/>
        <end position="341"/>
    </location>
</feature>
<dbReference type="Proteomes" id="UP000178377">
    <property type="component" value="Unassembled WGS sequence"/>
</dbReference>
<organism evidence="3 4">
    <name type="scientific">Candidatus Doudnabacteria bacterium RIFCSPHIGHO2_01_FULL_50_11</name>
    <dbReference type="NCBI Taxonomy" id="1817828"/>
    <lineage>
        <taxon>Bacteria</taxon>
        <taxon>Candidatus Doudnaibacteriota</taxon>
    </lineage>
</organism>
<dbReference type="GO" id="GO:0004475">
    <property type="term" value="F:mannose-1-phosphate guanylyltransferase (GTP) activity"/>
    <property type="evidence" value="ECO:0007669"/>
    <property type="project" value="InterPro"/>
</dbReference>
<reference evidence="3 4" key="1">
    <citation type="journal article" date="2016" name="Nat. Commun.">
        <title>Thousands of microbial genomes shed light on interconnected biogeochemical processes in an aquifer system.</title>
        <authorList>
            <person name="Anantharaman K."/>
            <person name="Brown C.T."/>
            <person name="Hug L.A."/>
            <person name="Sharon I."/>
            <person name="Castelle C.J."/>
            <person name="Probst A.J."/>
            <person name="Thomas B.C."/>
            <person name="Singh A."/>
            <person name="Wilkins M.J."/>
            <person name="Karaoz U."/>
            <person name="Brodie E.L."/>
            <person name="Williams K.H."/>
            <person name="Hubbard S.S."/>
            <person name="Banfield J.F."/>
        </authorList>
    </citation>
    <scope>NUCLEOTIDE SEQUENCE [LARGE SCALE GENOMIC DNA]</scope>
</reference>
<dbReference type="InterPro" id="IPR051161">
    <property type="entry name" value="Mannose-6P_isomerase_type2"/>
</dbReference>
<dbReference type="Pfam" id="PF22640">
    <property type="entry name" value="ManC_GMP_beta-helix"/>
    <property type="match status" value="1"/>
</dbReference>
<dbReference type="InterPro" id="IPR054566">
    <property type="entry name" value="ManC/GMP-like_b-helix"/>
</dbReference>
<dbReference type="PANTHER" id="PTHR46390:SF1">
    <property type="entry name" value="MANNOSE-1-PHOSPHATE GUANYLYLTRANSFERASE"/>
    <property type="match status" value="1"/>
</dbReference>
<evidence type="ECO:0008006" key="5">
    <source>
        <dbReference type="Google" id="ProtNLM"/>
    </source>
</evidence>
<evidence type="ECO:0000259" key="2">
    <source>
        <dbReference type="Pfam" id="PF22640"/>
    </source>
</evidence>
<dbReference type="STRING" id="1817828.A2722_04230"/>
<dbReference type="GO" id="GO:0009298">
    <property type="term" value="P:GDP-mannose biosynthetic process"/>
    <property type="evidence" value="ECO:0007669"/>
    <property type="project" value="TreeGrafter"/>
</dbReference>
<dbReference type="AlphaFoldDB" id="A0A1F5PG44"/>
<evidence type="ECO:0000259" key="1">
    <source>
        <dbReference type="Pfam" id="PF00483"/>
    </source>
</evidence>
<name>A0A1F5PG44_9BACT</name>
<dbReference type="PANTHER" id="PTHR46390">
    <property type="entry name" value="MANNOSE-1-PHOSPHATE GUANYLYLTRANSFERASE"/>
    <property type="match status" value="1"/>
</dbReference>
<dbReference type="SUPFAM" id="SSF159283">
    <property type="entry name" value="Guanosine diphospho-D-mannose pyrophosphorylase/mannose-6-phosphate isomerase linker domain"/>
    <property type="match status" value="1"/>
</dbReference>
<proteinExistence type="predicted"/>
<comment type="caution">
    <text evidence="3">The sequence shown here is derived from an EMBL/GenBank/DDBJ whole genome shotgun (WGS) entry which is preliminary data.</text>
</comment>